<evidence type="ECO:0000313" key="3">
    <source>
        <dbReference type="Proteomes" id="UP001500368"/>
    </source>
</evidence>
<proteinExistence type="predicted"/>
<protein>
    <submittedName>
        <fullName evidence="2">Tetratricopeptide repeat protein</fullName>
    </submittedName>
</protein>
<keyword evidence="3" id="KW-1185">Reference proteome</keyword>
<sequence length="147" mass="16661">MRDKFWTWVMIVLVGIVMTGAVISAWRFLRVDDAAARALGIGTLLLVAIGVWFLYHAIAFGFRTERLGRILQAEDALPEDTVERSPGGRPNREQADAQFQRYKAEAEAAPEDWRSWYRLAVAYDVAGDRSRARKSMSRAIAMERSAR</sequence>
<feature type="transmembrane region" description="Helical" evidence="1">
    <location>
        <begin position="38"/>
        <end position="62"/>
    </location>
</feature>
<organism evidence="2 3">
    <name type="scientific">Nesterenkonia rhizosphaerae</name>
    <dbReference type="NCBI Taxonomy" id="1348272"/>
    <lineage>
        <taxon>Bacteria</taxon>
        <taxon>Bacillati</taxon>
        <taxon>Actinomycetota</taxon>
        <taxon>Actinomycetes</taxon>
        <taxon>Micrococcales</taxon>
        <taxon>Micrococcaceae</taxon>
        <taxon>Nesterenkonia</taxon>
    </lineage>
</organism>
<comment type="caution">
    <text evidence="2">The sequence shown here is derived from an EMBL/GenBank/DDBJ whole genome shotgun (WGS) entry which is preliminary data.</text>
</comment>
<dbReference type="RefSeq" id="WP_345477742.1">
    <property type="nucleotide sequence ID" value="NZ_BAABLW010000007.1"/>
</dbReference>
<keyword evidence="1" id="KW-1133">Transmembrane helix</keyword>
<dbReference type="Proteomes" id="UP001500368">
    <property type="component" value="Unassembled WGS sequence"/>
</dbReference>
<evidence type="ECO:0000256" key="1">
    <source>
        <dbReference type="SAM" id="Phobius"/>
    </source>
</evidence>
<keyword evidence="1" id="KW-0812">Transmembrane</keyword>
<gene>
    <name evidence="2" type="ORF">GCM10025790_18470</name>
</gene>
<feature type="transmembrane region" description="Helical" evidence="1">
    <location>
        <begin position="5"/>
        <end position="26"/>
    </location>
</feature>
<keyword evidence="1" id="KW-0472">Membrane</keyword>
<evidence type="ECO:0000313" key="2">
    <source>
        <dbReference type="EMBL" id="GAA4922074.1"/>
    </source>
</evidence>
<name>A0ABP9FYD6_9MICC</name>
<reference evidence="3" key="1">
    <citation type="journal article" date="2019" name="Int. J. Syst. Evol. Microbiol.">
        <title>The Global Catalogue of Microorganisms (GCM) 10K type strain sequencing project: providing services to taxonomists for standard genome sequencing and annotation.</title>
        <authorList>
            <consortium name="The Broad Institute Genomics Platform"/>
            <consortium name="The Broad Institute Genome Sequencing Center for Infectious Disease"/>
            <person name="Wu L."/>
            <person name="Ma J."/>
        </authorList>
    </citation>
    <scope>NUCLEOTIDE SEQUENCE [LARGE SCALE GENOMIC DNA]</scope>
    <source>
        <strain evidence="3">JCM 19129</strain>
    </source>
</reference>
<accession>A0ABP9FYD6</accession>
<dbReference type="EMBL" id="BAABLW010000007">
    <property type="protein sequence ID" value="GAA4922074.1"/>
    <property type="molecule type" value="Genomic_DNA"/>
</dbReference>